<protein>
    <submittedName>
        <fullName evidence="1">Replication protein</fullName>
    </submittedName>
</protein>
<proteinExistence type="predicted"/>
<comment type="caution">
    <text evidence="1">The sequence shown here is derived from an EMBL/GenBank/DDBJ whole genome shotgun (WGS) entry which is preliminary data.</text>
</comment>
<dbReference type="Pfam" id="PF10134">
    <property type="entry name" value="RPA"/>
    <property type="match status" value="1"/>
</dbReference>
<accession>A0A437P141</accession>
<gene>
    <name evidence="1" type="ORF">EOE48_18265</name>
</gene>
<reference evidence="1 2" key="1">
    <citation type="submission" date="2019-01" db="EMBL/GenBank/DDBJ databases">
        <authorList>
            <person name="Chen W.-M."/>
        </authorList>
    </citation>
    <scope>NUCLEOTIDE SEQUENCE [LARGE SCALE GENOMIC DNA]</scope>
    <source>
        <strain evidence="1 2">TER-1</strain>
    </source>
</reference>
<dbReference type="RefSeq" id="WP_127731741.1">
    <property type="nucleotide sequence ID" value="NZ_SACP01000018.1"/>
</dbReference>
<dbReference type="OrthoDB" id="581589at2"/>
<keyword evidence="2" id="KW-1185">Reference proteome</keyword>
<organism evidence="1 2">
    <name type="scientific">Methylobacterium oryzihabitans</name>
    <dbReference type="NCBI Taxonomy" id="2499852"/>
    <lineage>
        <taxon>Bacteria</taxon>
        <taxon>Pseudomonadati</taxon>
        <taxon>Pseudomonadota</taxon>
        <taxon>Alphaproteobacteria</taxon>
        <taxon>Hyphomicrobiales</taxon>
        <taxon>Methylobacteriaceae</taxon>
        <taxon>Methylobacterium</taxon>
    </lineage>
</organism>
<name>A0A437P141_9HYPH</name>
<sequence length="415" mass="46799">MSPVRLDLMPIDAFSDLGLHDKNRYLQRLADEFCRKTARPAIALDRDALSRLRRFYSRRSLADLKLSVSEPSTTLDRALRDLGHAVKLNDRRTDIVGALVAELPAPVPAIPDPYRPAPREEAEPQLSFFAPSIYDAPLKDDINLMDIAPFSLSKNRRDGVIRYELKDCIITIDGSASAGLATVFDYDIFLHMVSSLADAVRRYRIDQAKGLRVDLPGRVYRPNTAHILRFCRRNSGGKQYKDIEAALDRLQGTRIKIVNLLNGRRREVVSMPLIQMFRVVSKTVTGNIDVVEIGIPDWVYDGVVHGDTAPQILTLNPEYFLINQGIGRFIYRLARKAAGQGEARYGMSEMLKRSGSPQALPQFAHKVRQFVTQTQVFPFPDYELEIVAGRREDVLLMKARQEDAPLGVRSAELLL</sequence>
<evidence type="ECO:0000313" key="2">
    <source>
        <dbReference type="Proteomes" id="UP000286997"/>
    </source>
</evidence>
<evidence type="ECO:0000313" key="1">
    <source>
        <dbReference type="EMBL" id="RVU16004.1"/>
    </source>
</evidence>
<dbReference type="EMBL" id="SACP01000018">
    <property type="protein sequence ID" value="RVU16004.1"/>
    <property type="molecule type" value="Genomic_DNA"/>
</dbReference>
<dbReference type="InterPro" id="IPR018777">
    <property type="entry name" value="Replication_initiator_prot_A"/>
</dbReference>
<dbReference type="Proteomes" id="UP000286997">
    <property type="component" value="Unassembled WGS sequence"/>
</dbReference>
<dbReference type="AlphaFoldDB" id="A0A437P141"/>